<reference evidence="3" key="1">
    <citation type="submission" date="2015-03" db="EMBL/GenBank/DDBJ databases">
        <authorList>
            <person name="Urmite Genomes"/>
        </authorList>
    </citation>
    <scope>NUCLEOTIDE SEQUENCE [LARGE SCALE GENOMIC DNA]</scope>
    <source>
        <strain evidence="3">FF10</strain>
    </source>
</reference>
<dbReference type="Proteomes" id="UP000198604">
    <property type="component" value="Unassembled WGS sequence"/>
</dbReference>
<keyword evidence="3" id="KW-1185">Reference proteome</keyword>
<evidence type="ECO:0000313" key="3">
    <source>
        <dbReference type="Proteomes" id="UP000198604"/>
    </source>
</evidence>
<organism evidence="2 3">
    <name type="scientific">Streptococcus varani</name>
    <dbReference type="NCBI Taxonomy" id="1608583"/>
    <lineage>
        <taxon>Bacteria</taxon>
        <taxon>Bacillati</taxon>
        <taxon>Bacillota</taxon>
        <taxon>Bacilli</taxon>
        <taxon>Lactobacillales</taxon>
        <taxon>Streptococcaceae</taxon>
        <taxon>Streptococcus</taxon>
    </lineage>
</organism>
<dbReference type="STRING" id="1608583.BN1356_02534"/>
<feature type="coiled-coil region" evidence="1">
    <location>
        <begin position="27"/>
        <end position="57"/>
    </location>
</feature>
<evidence type="ECO:0000313" key="2">
    <source>
        <dbReference type="EMBL" id="CQR26175.1"/>
    </source>
</evidence>
<protein>
    <submittedName>
        <fullName evidence="2">Uncharacterized protein</fullName>
    </submittedName>
</protein>
<gene>
    <name evidence="2" type="ORF">BN1356_02534</name>
</gene>
<proteinExistence type="predicted"/>
<dbReference type="EMBL" id="CTEN01000009">
    <property type="protein sequence ID" value="CQR26175.1"/>
    <property type="molecule type" value="Genomic_DNA"/>
</dbReference>
<name>A0A0E3WFV1_9STRE</name>
<keyword evidence="1" id="KW-0175">Coiled coil</keyword>
<evidence type="ECO:0000256" key="1">
    <source>
        <dbReference type="SAM" id="Coils"/>
    </source>
</evidence>
<accession>A0A0E3WFV1</accession>
<sequence>MDRQHYEDNAYWRQRYLEFCYELGDIINEQQDLILSIQRENKRLKRENWNLRKTKRRR</sequence>
<dbReference type="AlphaFoldDB" id="A0A0E3WFV1"/>